<evidence type="ECO:0000313" key="7">
    <source>
        <dbReference type="EMBL" id="CAK8684411.1"/>
    </source>
</evidence>
<keyword evidence="3" id="KW-1015">Disulfide bond</keyword>
<comment type="similarity">
    <text evidence="4">Belongs to the CHCHD7 family.</text>
</comment>
<dbReference type="SUPFAM" id="SSF47072">
    <property type="entry name" value="Cysteine alpha-hairpin motif"/>
    <property type="match status" value="1"/>
</dbReference>
<keyword evidence="2" id="KW-0496">Mitochondrion</keyword>
<proteinExistence type="inferred from homology"/>
<gene>
    <name evidence="7" type="ORF">CVLEPA_LOCUS15397</name>
</gene>
<protein>
    <recommendedName>
        <fullName evidence="5">Coiled-coil-helix-coiled-coil-helix domain-containing protein 7</fullName>
    </recommendedName>
</protein>
<reference evidence="7 8" key="1">
    <citation type="submission" date="2024-02" db="EMBL/GenBank/DDBJ databases">
        <authorList>
            <person name="Daric V."/>
            <person name="Darras S."/>
        </authorList>
    </citation>
    <scope>NUCLEOTIDE SEQUENCE [LARGE SCALE GENOMIC DNA]</scope>
</reference>
<comment type="subcellular location">
    <subcellularLocation>
        <location evidence="1">Mitochondrion intermembrane space</location>
    </subcellularLocation>
</comment>
<sequence length="101" mass="11763">MSQINPDVKRNPKTSAVTKVRNPKTNPCISEQDEVLVCMSVNSYKKEKCLVEIVNYQDCMTFWGKVKDKRMREGLKPLIPCEEERNQIKEYLGDKLPYIPL</sequence>
<evidence type="ECO:0000256" key="5">
    <source>
        <dbReference type="ARBA" id="ARBA00039509"/>
    </source>
</evidence>
<feature type="region of interest" description="Disordered" evidence="6">
    <location>
        <begin position="1"/>
        <end position="24"/>
    </location>
</feature>
<feature type="compositionally biased region" description="Polar residues" evidence="6">
    <location>
        <begin position="13"/>
        <end position="24"/>
    </location>
</feature>
<evidence type="ECO:0000256" key="3">
    <source>
        <dbReference type="ARBA" id="ARBA00023157"/>
    </source>
</evidence>
<accession>A0ABP0FXT8</accession>
<dbReference type="PANTHER" id="PTHR46811:SF1">
    <property type="entry name" value="COILED-COIL-HELIX-COILED-COIL-HELIX DOMAIN-CONTAINING PROTEIN 7"/>
    <property type="match status" value="1"/>
</dbReference>
<name>A0ABP0FXT8_CLALP</name>
<comment type="caution">
    <text evidence="7">The sequence shown here is derived from an EMBL/GenBank/DDBJ whole genome shotgun (WGS) entry which is preliminary data.</text>
</comment>
<dbReference type="InterPro" id="IPR051040">
    <property type="entry name" value="COX23"/>
</dbReference>
<dbReference type="PANTHER" id="PTHR46811">
    <property type="entry name" value="COILED-COIL-HELIX-COILED-COIL-HELIX DOMAIN-CONTAINING PROTEIN 7"/>
    <property type="match status" value="1"/>
</dbReference>
<evidence type="ECO:0000256" key="1">
    <source>
        <dbReference type="ARBA" id="ARBA00004569"/>
    </source>
</evidence>
<evidence type="ECO:0000256" key="4">
    <source>
        <dbReference type="ARBA" id="ARBA00038205"/>
    </source>
</evidence>
<keyword evidence="8" id="KW-1185">Reference proteome</keyword>
<evidence type="ECO:0000256" key="6">
    <source>
        <dbReference type="SAM" id="MobiDB-lite"/>
    </source>
</evidence>
<evidence type="ECO:0000256" key="2">
    <source>
        <dbReference type="ARBA" id="ARBA00023128"/>
    </source>
</evidence>
<evidence type="ECO:0000313" key="8">
    <source>
        <dbReference type="Proteomes" id="UP001642483"/>
    </source>
</evidence>
<dbReference type="Proteomes" id="UP001642483">
    <property type="component" value="Unassembled WGS sequence"/>
</dbReference>
<dbReference type="EMBL" id="CAWYQH010000097">
    <property type="protein sequence ID" value="CAK8684411.1"/>
    <property type="molecule type" value="Genomic_DNA"/>
</dbReference>
<organism evidence="7 8">
    <name type="scientific">Clavelina lepadiformis</name>
    <name type="common">Light-bulb sea squirt</name>
    <name type="synonym">Ascidia lepadiformis</name>
    <dbReference type="NCBI Taxonomy" id="159417"/>
    <lineage>
        <taxon>Eukaryota</taxon>
        <taxon>Metazoa</taxon>
        <taxon>Chordata</taxon>
        <taxon>Tunicata</taxon>
        <taxon>Ascidiacea</taxon>
        <taxon>Aplousobranchia</taxon>
        <taxon>Clavelinidae</taxon>
        <taxon>Clavelina</taxon>
    </lineage>
</organism>
<dbReference type="InterPro" id="IPR009069">
    <property type="entry name" value="Cys_alpha_HP_mot_SF"/>
</dbReference>